<accession>A0A934R5X8</accession>
<dbReference type="GO" id="GO:0004798">
    <property type="term" value="F:dTMP kinase activity"/>
    <property type="evidence" value="ECO:0007669"/>
    <property type="project" value="UniProtKB-UniRule"/>
</dbReference>
<dbReference type="InterPro" id="IPR039430">
    <property type="entry name" value="Thymidylate_kin-like_dom"/>
</dbReference>
<dbReference type="GO" id="GO:0005524">
    <property type="term" value="F:ATP binding"/>
    <property type="evidence" value="ECO:0007669"/>
    <property type="project" value="UniProtKB-UniRule"/>
</dbReference>
<dbReference type="GO" id="GO:0005829">
    <property type="term" value="C:cytosol"/>
    <property type="evidence" value="ECO:0007669"/>
    <property type="project" value="TreeGrafter"/>
</dbReference>
<dbReference type="EMBL" id="JAENIK010000012">
    <property type="protein sequence ID" value="MBK1817587.1"/>
    <property type="molecule type" value="Genomic_DNA"/>
</dbReference>
<keyword evidence="4 8" id="KW-0547">Nucleotide-binding</keyword>
<dbReference type="HAMAP" id="MF_00165">
    <property type="entry name" value="Thymidylate_kinase"/>
    <property type="match status" value="1"/>
</dbReference>
<comment type="caution">
    <text evidence="10">The sequence shown here is derived from an EMBL/GenBank/DDBJ whole genome shotgun (WGS) entry which is preliminary data.</text>
</comment>
<proteinExistence type="inferred from homology"/>
<dbReference type="PANTHER" id="PTHR10344">
    <property type="entry name" value="THYMIDYLATE KINASE"/>
    <property type="match status" value="1"/>
</dbReference>
<evidence type="ECO:0000256" key="1">
    <source>
        <dbReference type="ARBA" id="ARBA00009776"/>
    </source>
</evidence>
<dbReference type="SUPFAM" id="SSF52540">
    <property type="entry name" value="P-loop containing nucleoside triphosphate hydrolases"/>
    <property type="match status" value="1"/>
</dbReference>
<evidence type="ECO:0000256" key="7">
    <source>
        <dbReference type="ARBA" id="ARBA00048743"/>
    </source>
</evidence>
<keyword evidence="3 8" id="KW-0545">Nucleotide biosynthesis</keyword>
<keyword evidence="6 8" id="KW-0067">ATP-binding</keyword>
<dbReference type="PANTHER" id="PTHR10344:SF4">
    <property type="entry name" value="UMP-CMP KINASE 2, MITOCHONDRIAL"/>
    <property type="match status" value="1"/>
</dbReference>
<keyword evidence="11" id="KW-1185">Reference proteome</keyword>
<evidence type="ECO:0000313" key="10">
    <source>
        <dbReference type="EMBL" id="MBK1817587.1"/>
    </source>
</evidence>
<dbReference type="CDD" id="cd01672">
    <property type="entry name" value="TMPK"/>
    <property type="match status" value="1"/>
</dbReference>
<dbReference type="InterPro" id="IPR018095">
    <property type="entry name" value="Thymidylate_kin_CS"/>
</dbReference>
<name>A0A934R5X8_9BACT</name>
<gene>
    <name evidence="8" type="primary">tmk</name>
    <name evidence="10" type="ORF">JIN84_18355</name>
</gene>
<keyword evidence="5 8" id="KW-0418">Kinase</keyword>
<protein>
    <recommendedName>
        <fullName evidence="8">Thymidylate kinase</fullName>
        <ecNumber evidence="8">2.7.4.9</ecNumber>
    </recommendedName>
    <alternativeName>
        <fullName evidence="8">dTMP kinase</fullName>
    </alternativeName>
</protein>
<organism evidence="10 11">
    <name type="scientific">Luteolibacter yonseiensis</name>
    <dbReference type="NCBI Taxonomy" id="1144680"/>
    <lineage>
        <taxon>Bacteria</taxon>
        <taxon>Pseudomonadati</taxon>
        <taxon>Verrucomicrobiota</taxon>
        <taxon>Verrucomicrobiia</taxon>
        <taxon>Verrucomicrobiales</taxon>
        <taxon>Verrucomicrobiaceae</taxon>
        <taxon>Luteolibacter</taxon>
    </lineage>
</organism>
<dbReference type="EC" id="2.7.4.9" evidence="8"/>
<dbReference type="InterPro" id="IPR027417">
    <property type="entry name" value="P-loop_NTPase"/>
</dbReference>
<dbReference type="Gene3D" id="3.40.50.300">
    <property type="entry name" value="P-loop containing nucleotide triphosphate hydrolases"/>
    <property type="match status" value="1"/>
</dbReference>
<keyword evidence="2 8" id="KW-0808">Transferase</keyword>
<dbReference type="PROSITE" id="PS01331">
    <property type="entry name" value="THYMIDYLATE_KINASE"/>
    <property type="match status" value="1"/>
</dbReference>
<dbReference type="NCBIfam" id="TIGR00041">
    <property type="entry name" value="DTMP_kinase"/>
    <property type="match status" value="1"/>
</dbReference>
<dbReference type="AlphaFoldDB" id="A0A934R5X8"/>
<evidence type="ECO:0000259" key="9">
    <source>
        <dbReference type="Pfam" id="PF02223"/>
    </source>
</evidence>
<evidence type="ECO:0000256" key="6">
    <source>
        <dbReference type="ARBA" id="ARBA00022840"/>
    </source>
</evidence>
<feature type="domain" description="Thymidylate kinase-like" evidence="9">
    <location>
        <begin position="9"/>
        <end position="185"/>
    </location>
</feature>
<reference evidence="10" key="1">
    <citation type="submission" date="2021-01" db="EMBL/GenBank/DDBJ databases">
        <title>Modified the classification status of verrucomicrobia.</title>
        <authorList>
            <person name="Feng X."/>
        </authorList>
    </citation>
    <scope>NUCLEOTIDE SEQUENCE</scope>
    <source>
        <strain evidence="10">JCM 18052</strain>
    </source>
</reference>
<comment type="catalytic activity">
    <reaction evidence="7 8">
        <text>dTMP + ATP = dTDP + ADP</text>
        <dbReference type="Rhea" id="RHEA:13517"/>
        <dbReference type="ChEBI" id="CHEBI:30616"/>
        <dbReference type="ChEBI" id="CHEBI:58369"/>
        <dbReference type="ChEBI" id="CHEBI:63528"/>
        <dbReference type="ChEBI" id="CHEBI:456216"/>
        <dbReference type="EC" id="2.7.4.9"/>
    </reaction>
</comment>
<comment type="similarity">
    <text evidence="1 8">Belongs to the thymidylate kinase family.</text>
</comment>
<dbReference type="GO" id="GO:0006227">
    <property type="term" value="P:dUDP biosynthetic process"/>
    <property type="evidence" value="ECO:0007669"/>
    <property type="project" value="TreeGrafter"/>
</dbReference>
<sequence length="204" mass="23004">MPDGFFIVIEGIDGTGKSTQVARLGAWLTAQGREVVLSREPTAGPWGRKVRESAATGRLSPEEELEYFLNDRREHVEELIRPSLAAGKVVILDRYYFSTMAYQSSRGFDPQEIRKRNELFAPVPDLLLVMDLDVDAALLRIGARGDVANEFEKRENLQHCRDVFLSLREEPFVEVIPCGGSLDEVTELVNQIVSTRLLETRRQG</sequence>
<dbReference type="Proteomes" id="UP000600139">
    <property type="component" value="Unassembled WGS sequence"/>
</dbReference>
<feature type="binding site" evidence="8">
    <location>
        <begin position="11"/>
        <end position="18"/>
    </location>
    <ligand>
        <name>ATP</name>
        <dbReference type="ChEBI" id="CHEBI:30616"/>
    </ligand>
</feature>
<evidence type="ECO:0000256" key="3">
    <source>
        <dbReference type="ARBA" id="ARBA00022727"/>
    </source>
</evidence>
<evidence type="ECO:0000256" key="8">
    <source>
        <dbReference type="HAMAP-Rule" id="MF_00165"/>
    </source>
</evidence>
<evidence type="ECO:0000256" key="5">
    <source>
        <dbReference type="ARBA" id="ARBA00022777"/>
    </source>
</evidence>
<dbReference type="InterPro" id="IPR018094">
    <property type="entry name" value="Thymidylate_kinase"/>
</dbReference>
<comment type="function">
    <text evidence="8">Phosphorylation of dTMP to form dTDP in both de novo and salvage pathways of dTTP synthesis.</text>
</comment>
<dbReference type="GO" id="GO:0006235">
    <property type="term" value="P:dTTP biosynthetic process"/>
    <property type="evidence" value="ECO:0007669"/>
    <property type="project" value="UniProtKB-UniRule"/>
</dbReference>
<evidence type="ECO:0000256" key="4">
    <source>
        <dbReference type="ARBA" id="ARBA00022741"/>
    </source>
</evidence>
<dbReference type="RefSeq" id="WP_200352525.1">
    <property type="nucleotide sequence ID" value="NZ_BAABHZ010000001.1"/>
</dbReference>
<dbReference type="Pfam" id="PF02223">
    <property type="entry name" value="Thymidylate_kin"/>
    <property type="match status" value="1"/>
</dbReference>
<evidence type="ECO:0000313" key="11">
    <source>
        <dbReference type="Proteomes" id="UP000600139"/>
    </source>
</evidence>
<evidence type="ECO:0000256" key="2">
    <source>
        <dbReference type="ARBA" id="ARBA00022679"/>
    </source>
</evidence>
<dbReference type="GO" id="GO:0006233">
    <property type="term" value="P:dTDP biosynthetic process"/>
    <property type="evidence" value="ECO:0007669"/>
    <property type="project" value="InterPro"/>
</dbReference>